<feature type="region of interest" description="Disordered" evidence="4">
    <location>
        <begin position="1225"/>
        <end position="1254"/>
    </location>
</feature>
<evidence type="ECO:0000259" key="5">
    <source>
        <dbReference type="Pfam" id="PF25894"/>
    </source>
</evidence>
<feature type="region of interest" description="Disordered" evidence="4">
    <location>
        <begin position="500"/>
        <end position="531"/>
    </location>
</feature>
<feature type="compositionally biased region" description="Basic and acidic residues" evidence="4">
    <location>
        <begin position="440"/>
        <end position="450"/>
    </location>
</feature>
<dbReference type="InterPro" id="IPR027417">
    <property type="entry name" value="P-loop_NTPase"/>
</dbReference>
<feature type="region of interest" description="Disordered" evidence="4">
    <location>
        <begin position="1287"/>
        <end position="1307"/>
    </location>
</feature>
<dbReference type="GO" id="GO:0005524">
    <property type="term" value="F:ATP binding"/>
    <property type="evidence" value="ECO:0007669"/>
    <property type="project" value="UniProtKB-KW"/>
</dbReference>
<protein>
    <recommendedName>
        <fullName evidence="5">DNA helicase B winged helix domain-containing protein</fullName>
    </recommendedName>
</protein>
<name>A0A3S1B4F8_ELYCH</name>
<evidence type="ECO:0000256" key="2">
    <source>
        <dbReference type="ARBA" id="ARBA00022840"/>
    </source>
</evidence>
<feature type="compositionally biased region" description="Polar residues" evidence="4">
    <location>
        <begin position="1225"/>
        <end position="1251"/>
    </location>
</feature>
<evidence type="ECO:0000256" key="1">
    <source>
        <dbReference type="ARBA" id="ARBA00022741"/>
    </source>
</evidence>
<dbReference type="PANTHER" id="PTHR43788">
    <property type="entry name" value="DNA2/NAM7 HELICASE FAMILY MEMBER"/>
    <property type="match status" value="1"/>
</dbReference>
<proteinExistence type="predicted"/>
<dbReference type="SUPFAM" id="SSF52540">
    <property type="entry name" value="P-loop containing nucleoside triphosphate hydrolases"/>
    <property type="match status" value="2"/>
</dbReference>
<dbReference type="Pfam" id="PF13604">
    <property type="entry name" value="AAA_30"/>
    <property type="match status" value="1"/>
</dbReference>
<dbReference type="Gene3D" id="3.40.50.300">
    <property type="entry name" value="P-loop containing nucleotide triphosphate hydrolases"/>
    <property type="match status" value="3"/>
</dbReference>
<reference evidence="6 7" key="1">
    <citation type="submission" date="2019-01" db="EMBL/GenBank/DDBJ databases">
        <title>A draft genome assembly of the solar-powered sea slug Elysia chlorotica.</title>
        <authorList>
            <person name="Cai H."/>
            <person name="Li Q."/>
            <person name="Fang X."/>
            <person name="Li J."/>
            <person name="Curtis N.E."/>
            <person name="Altenburger A."/>
            <person name="Shibata T."/>
            <person name="Feng M."/>
            <person name="Maeda T."/>
            <person name="Schwartz J.A."/>
            <person name="Shigenobu S."/>
            <person name="Lundholm N."/>
            <person name="Nishiyama T."/>
            <person name="Yang H."/>
            <person name="Hasebe M."/>
            <person name="Li S."/>
            <person name="Pierce S.K."/>
            <person name="Wang J."/>
        </authorList>
    </citation>
    <scope>NUCLEOTIDE SEQUENCE [LARGE SCALE GENOMIC DNA]</scope>
    <source>
        <strain evidence="6">EC2010</strain>
        <tissue evidence="6">Whole organism of an adult</tissue>
    </source>
</reference>
<sequence>MTETYWEVTVRMNRTFLRSAPVYSLRTDLDTIRSKNMVAIFLSDCLQVCNDATKQNGTLACFEHYCRTMGVSDRLTFAEVGRVLQDYVEREKSQFCLLGRSPNQGFGNLNLEDHSKYITIYILESDLGATVLAATTWPHLVRTLSSLLPYSFPQVLNKLSKNSRQQQNKFSKDSENSEQENRQKNECGQNAGDSDTHHKKSRKSAQQKTPLALADAMTRQSPWEFCFREIVKRKLRLYGLEASLKEYKNAGFMSITPLTQRDALHIYEVMKTDAKRDGHVYIPFRILRGHIYFRRLDYQIDGLERWELALDYLETNGVTQTEEFAGDRNIFLHHNWQAEVDTTEAVSSILDRHQLDPLDWDVDLFSPEFSHLLVDNDQLKACQLICSAPIVVMSGRGGCGKTTVITSLLKHLCNRQKKRIEEEDKESQQCLSTFDDDVDKNHKQAQERQVHSHIPSSTEGAVPGVGRQLSVVLENSCLEGSLPGLSVSAQAVKECSGKELSTVTSETSPGTSATAELISNPDRALTGHDPEIRQKVKNTQVPSRSEGPDCLQRGDTKIEMLKRELVCDLLKILSSQSSETDEPALDEYKSKMLLTAPTGKAARLLGCKAQLPSATLHSVLASWQVYMSQGSQEQWKYAEVEVLVVDECSLVSMRLFSNVAKVLLNNAKLRKLVLLGDVRQLPSIEPGDFLKDMFKTFSRVSVEADSEAKSGLGVFNLAVELTNNHRSESQLIVSNAELISCMKMPTFDSGRNFHLVNAELRGGDNERDVAIRNLLQTSPDLRSHVNSQFVAFRNAHCSAVNELCCHFYNNHSIKKPSQSGRREKSDFRVGDKVCLTKNSQVSSLHSVYLDRYRADFPELREALDREEGRLREMLRRKAEKEEEKKEGTRPVPDVATKPLDISTVEVKAEVVGKVGFGVDEVLNLMDQDDDVFNSTIAEMMEREEAQRQKEERIHRARQKQSAWRTKSEKIVLKNALVSSLGKPSEKLCNGEVFFIMDEFDHFDEKTSGSRRQSNGAALPRRYLLLSDRDPDMPRVVCVALRELIKACRMKHSWARTIHTYQGSESGTVVYVLGPAMPQTWQHVYTAVTRGRNSVFVLGDWEQLHKAINRRDAARRTRLAHRLREALKHQAACIHMCCEEFHKRQRQYWSSTVTSVKLDSDTPDRVGDEFGSDDSWLLQAVSLEDQASLDAIPELDAIDDDLKEQYQMIKREKGTTSQVEELHNNIDVNSNRQSHSSTQGEAGNNSHSNFKSYKNDEDLEFDGDWDIDITSSSSSEEEEESIFAPLHKFREKTQGNNTQVQDITSKVVKEDKDDDDCLLITQSQYMGDHVSLELDECLFDQDFTLSGETTSGTSSNKNLGEHISDRLSAQEKHLRSGQHGAQTGEPEIRSSHEVSFSTDTPSTSARQISNVAPRPCSQKYETANGHQPSCMKTSLKPLTSSQGMRSPGKRSLNCDSQNGFWEASGEVSPTKLSRTRDAVASPFLASFSESLTLDADTDAGTETNSCRLGQEESPFPVKRKL</sequence>
<feature type="region of interest" description="Disordered" evidence="4">
    <location>
        <begin position="1366"/>
        <end position="1456"/>
    </location>
</feature>
<dbReference type="OrthoDB" id="416437at2759"/>
<evidence type="ECO:0000313" key="6">
    <source>
        <dbReference type="EMBL" id="RUS75772.1"/>
    </source>
</evidence>
<feature type="domain" description="DNA helicase B winged helix" evidence="5">
    <location>
        <begin position="215"/>
        <end position="325"/>
    </location>
</feature>
<dbReference type="EMBL" id="RQTK01000712">
    <property type="protein sequence ID" value="RUS75772.1"/>
    <property type="molecule type" value="Genomic_DNA"/>
</dbReference>
<gene>
    <name evidence="6" type="ORF">EGW08_016458</name>
</gene>
<dbReference type="GO" id="GO:0003678">
    <property type="term" value="F:DNA helicase activity"/>
    <property type="evidence" value="ECO:0007669"/>
    <property type="project" value="UniProtKB-ARBA"/>
</dbReference>
<dbReference type="InterPro" id="IPR050534">
    <property type="entry name" value="Coronavir_polyprotein_1ab"/>
</dbReference>
<evidence type="ECO:0000313" key="7">
    <source>
        <dbReference type="Proteomes" id="UP000271974"/>
    </source>
</evidence>
<feature type="compositionally biased region" description="Polar residues" evidence="4">
    <location>
        <begin position="1293"/>
        <end position="1303"/>
    </location>
</feature>
<feature type="region of interest" description="Disordered" evidence="4">
    <location>
        <begin position="440"/>
        <end position="462"/>
    </location>
</feature>
<dbReference type="Proteomes" id="UP000271974">
    <property type="component" value="Unassembled WGS sequence"/>
</dbReference>
<dbReference type="InterPro" id="IPR058839">
    <property type="entry name" value="WHD_HELB"/>
</dbReference>
<feature type="compositionally biased region" description="Polar residues" evidence="4">
    <location>
        <begin position="500"/>
        <end position="514"/>
    </location>
</feature>
<feature type="region of interest" description="Disordered" evidence="4">
    <location>
        <begin position="1489"/>
        <end position="1520"/>
    </location>
</feature>
<comment type="caution">
    <text evidence="6">The sequence shown here is derived from an EMBL/GenBank/DDBJ whole genome shotgun (WGS) entry which is preliminary data.</text>
</comment>
<feature type="compositionally biased region" description="Polar residues" evidence="4">
    <location>
        <begin position="1418"/>
        <end position="1443"/>
    </location>
</feature>
<evidence type="ECO:0000256" key="4">
    <source>
        <dbReference type="SAM" id="MobiDB-lite"/>
    </source>
</evidence>
<keyword evidence="7" id="KW-1185">Reference proteome</keyword>
<dbReference type="STRING" id="188477.A0A3S1B4F8"/>
<keyword evidence="2" id="KW-0067">ATP-binding</keyword>
<dbReference type="Pfam" id="PF25894">
    <property type="entry name" value="WHD_HELB"/>
    <property type="match status" value="1"/>
</dbReference>
<keyword evidence="3" id="KW-0175">Coiled coil</keyword>
<accession>A0A3S1B4F8</accession>
<feature type="region of interest" description="Disordered" evidence="4">
    <location>
        <begin position="162"/>
        <end position="211"/>
    </location>
</feature>
<feature type="compositionally biased region" description="Basic and acidic residues" evidence="4">
    <location>
        <begin position="170"/>
        <end position="185"/>
    </location>
</feature>
<evidence type="ECO:0000256" key="3">
    <source>
        <dbReference type="SAM" id="Coils"/>
    </source>
</evidence>
<dbReference type="PANTHER" id="PTHR43788:SF6">
    <property type="entry name" value="DNA HELICASE B"/>
    <property type="match status" value="1"/>
</dbReference>
<dbReference type="CDD" id="cd18809">
    <property type="entry name" value="SF1_C_RecD"/>
    <property type="match status" value="1"/>
</dbReference>
<organism evidence="6 7">
    <name type="scientific">Elysia chlorotica</name>
    <name type="common">Eastern emerald elysia</name>
    <name type="synonym">Sea slug</name>
    <dbReference type="NCBI Taxonomy" id="188477"/>
    <lineage>
        <taxon>Eukaryota</taxon>
        <taxon>Metazoa</taxon>
        <taxon>Spiralia</taxon>
        <taxon>Lophotrochozoa</taxon>
        <taxon>Mollusca</taxon>
        <taxon>Gastropoda</taxon>
        <taxon>Heterobranchia</taxon>
        <taxon>Euthyneura</taxon>
        <taxon>Panpulmonata</taxon>
        <taxon>Sacoglossa</taxon>
        <taxon>Placobranchoidea</taxon>
        <taxon>Plakobranchidae</taxon>
        <taxon>Elysia</taxon>
    </lineage>
</organism>
<keyword evidence="1" id="KW-0547">Nucleotide-binding</keyword>
<feature type="compositionally biased region" description="Polar residues" evidence="4">
    <location>
        <begin position="1392"/>
        <end position="1409"/>
    </location>
</feature>
<feature type="coiled-coil region" evidence="3">
    <location>
        <begin position="849"/>
        <end position="883"/>
    </location>
</feature>